<organism evidence="1 2">
    <name type="scientific">Pendulispora albinea</name>
    <dbReference type="NCBI Taxonomy" id="2741071"/>
    <lineage>
        <taxon>Bacteria</taxon>
        <taxon>Pseudomonadati</taxon>
        <taxon>Myxococcota</taxon>
        <taxon>Myxococcia</taxon>
        <taxon>Myxococcales</taxon>
        <taxon>Sorangiineae</taxon>
        <taxon>Pendulisporaceae</taxon>
        <taxon>Pendulispora</taxon>
    </lineage>
</organism>
<sequence length="144" mass="16228">MANRIASLLGDARRAHIQARFAAGDALHSIRYGAMAPDTVRQLAKRLDLDGSGLLRIARTAAAIRPAERDELLELTDARGWPLTWSHFELLGSLQKSETRIRLARMVVKDGLSVEHLRRFIRQRGNDFQIDPLPMDGSRREDGF</sequence>
<gene>
    <name evidence="1" type="ORF">LZC94_13385</name>
</gene>
<dbReference type="Proteomes" id="UP001370348">
    <property type="component" value="Chromosome"/>
</dbReference>
<evidence type="ECO:0000313" key="1">
    <source>
        <dbReference type="EMBL" id="WXB18243.1"/>
    </source>
</evidence>
<dbReference type="RefSeq" id="WP_394827885.1">
    <property type="nucleotide sequence ID" value="NZ_CP089984.1"/>
</dbReference>
<dbReference type="EMBL" id="CP089984">
    <property type="protein sequence ID" value="WXB18243.1"/>
    <property type="molecule type" value="Genomic_DNA"/>
</dbReference>
<protein>
    <submittedName>
        <fullName evidence="1">Uncharacterized protein</fullName>
    </submittedName>
</protein>
<proteinExistence type="predicted"/>
<evidence type="ECO:0000313" key="2">
    <source>
        <dbReference type="Proteomes" id="UP001370348"/>
    </source>
</evidence>
<name>A0ABZ2M6V3_9BACT</name>
<reference evidence="1 2" key="1">
    <citation type="submission" date="2021-12" db="EMBL/GenBank/DDBJ databases">
        <title>Discovery of the Pendulisporaceae a myxobacterial family with distinct sporulation behavior and unique specialized metabolism.</title>
        <authorList>
            <person name="Garcia R."/>
            <person name="Popoff A."/>
            <person name="Bader C.D."/>
            <person name="Loehr J."/>
            <person name="Walesch S."/>
            <person name="Walt C."/>
            <person name="Boldt J."/>
            <person name="Bunk B."/>
            <person name="Haeckl F.J.F.P.J."/>
            <person name="Gunesch A.P."/>
            <person name="Birkelbach J."/>
            <person name="Nuebel U."/>
            <person name="Pietschmann T."/>
            <person name="Bach T."/>
            <person name="Mueller R."/>
        </authorList>
    </citation>
    <scope>NUCLEOTIDE SEQUENCE [LARGE SCALE GENOMIC DNA]</scope>
    <source>
        <strain evidence="1 2">MSr11954</strain>
    </source>
</reference>
<accession>A0ABZ2M6V3</accession>
<keyword evidence="2" id="KW-1185">Reference proteome</keyword>